<dbReference type="KEGG" id="vg:15612997"/>
<dbReference type="KEGG" id="vg:15613318"/>
<name>A0A916KPZ0_CBEPV</name>
<sequence length="293" mass="35530">MNKNIDNLIDLYTYLGTFRFESIDNVNYYIKNIISKIINYIIKYKKYLVIIRKYNYEYMNKNNFINVDILYYKNNKLEKLSLLDIITDENYIGRYNDITFEPYKTTDNFNMWLGINAKYIGNLCITYDTNKIINFIKNIICDNDINKFNYFINWLKNVIVKGQKTNKHIFLYSKSICLYDIEEYLNWIVDKIIGDHHAKNISSNNIKKELSKYNYNILYCLNIYKKSYKFIYEFLKKNQLYSNFIVITDNINKNIIDNNFILYEINEDFIIPNMLFDDNTANEFYTYISIFEN</sequence>
<accession>A0A916KPZ0</accession>
<keyword evidence="3" id="KW-1185">Reference proteome</keyword>
<evidence type="ECO:0000313" key="2">
    <source>
        <dbReference type="EMBL" id="CCU55896.1"/>
    </source>
</evidence>
<dbReference type="GeneID" id="15613318"/>
<dbReference type="RefSeq" id="YP_008004398.1">
    <property type="nucleotide sequence ID" value="NC_021248.1"/>
</dbReference>
<dbReference type="GeneID" id="15612997"/>
<gene>
    <name evidence="1" type="ORF">CHBEV_007</name>
    <name evidence="2" type="ORF">CHBEV_328</name>
</gene>
<dbReference type="EMBL" id="HF679132">
    <property type="protein sequence ID" value="CCU55575.1"/>
    <property type="molecule type" value="Genomic_DNA"/>
</dbReference>
<dbReference type="RefSeq" id="YP_008004077.1">
    <property type="nucleotide sequence ID" value="NC_021248.1"/>
</dbReference>
<organismHost>
    <name type="scientific">Choristoneura fumiferana</name>
    <name type="common">Spruce budworm moth</name>
    <name type="synonym">Archips fumiferana</name>
    <dbReference type="NCBI Taxonomy" id="7141"/>
</organismHost>
<dbReference type="EMBL" id="HF679132">
    <property type="protein sequence ID" value="CCU55896.1"/>
    <property type="molecule type" value="Genomic_DNA"/>
</dbReference>
<evidence type="ECO:0000313" key="3">
    <source>
        <dbReference type="Proteomes" id="UP000792220"/>
    </source>
</evidence>
<protein>
    <submittedName>
        <fullName evidence="2">Uncharacterized protein</fullName>
    </submittedName>
</protein>
<dbReference type="Proteomes" id="UP000792220">
    <property type="component" value="Genome"/>
</dbReference>
<organism evidence="2 3">
    <name type="scientific">Choristoneura biennis entomopoxvirus</name>
    <name type="common">CbEPV</name>
    <dbReference type="NCBI Taxonomy" id="10288"/>
    <lineage>
        <taxon>Viruses</taxon>
        <taxon>Varidnaviria</taxon>
        <taxon>Bamfordvirae</taxon>
        <taxon>Nucleocytoviricota</taxon>
        <taxon>Pokkesviricetes</taxon>
        <taxon>Chitovirales</taxon>
        <taxon>Poxviridae</taxon>
        <taxon>Entomopoxvirinae</taxon>
        <taxon>Betaentomopoxvirus</taxon>
        <taxon>Betaentomopoxvirus cbiennis</taxon>
    </lineage>
</organism>
<evidence type="ECO:0000313" key="1">
    <source>
        <dbReference type="EMBL" id="CCU55575.1"/>
    </source>
</evidence>
<reference evidence="2" key="1">
    <citation type="journal article" date="2013" name="J. Virol.">
        <title>New Insights into the Evolution of Entomopoxvirinae from the Complete Genome Sequences of Four Entomopoxviruses Infecting Adoxophyes honmai, Choristoneura biennis, Choristoneura rosaceana, and Mythimna separata.</title>
        <authorList>
            <person name="Theze J."/>
            <person name="Takatsuka J."/>
            <person name="Li Z."/>
            <person name="Gallais J."/>
            <person name="Doucet D."/>
            <person name="Arif B."/>
            <person name="Nakai M."/>
            <person name="Herniou E.A."/>
        </authorList>
    </citation>
    <scope>NUCLEOTIDE SEQUENCE</scope>
</reference>
<proteinExistence type="predicted"/>